<protein>
    <submittedName>
        <fullName evidence="8">Fimbrial chaperone protein</fullName>
    </submittedName>
</protein>
<dbReference type="InterPro" id="IPR036316">
    <property type="entry name" value="Pili_assmbl_chap_C_dom_sf"/>
</dbReference>
<sequence>MDGVNMKYKTILFLLISAGYFPLTTSATGMTPEFSVLLVNADDNGASMNVTNTDDKAALLYTTITDITGPQNNDVKIIATQPIVRVEAGETQRVRFVLDIQKPFAVEQYKRVSFEGIPQKKPTGTKQITATIRQTIPVIIHPKNIPEYTTPWDKLVWTRSGNTLTVSNSSPYVVRLSQQISTLPSGNKGMLSKTWLLPGEKETVKMTNTVTDSQIKILPASRFGIAVKDYVAAITP</sequence>
<evidence type="ECO:0000259" key="7">
    <source>
        <dbReference type="Pfam" id="PF00345"/>
    </source>
</evidence>
<dbReference type="GO" id="GO:0030288">
    <property type="term" value="C:outer membrane-bounded periplasmic space"/>
    <property type="evidence" value="ECO:0007669"/>
    <property type="project" value="InterPro"/>
</dbReference>
<dbReference type="PRINTS" id="PR00969">
    <property type="entry name" value="CHAPERONPILI"/>
</dbReference>
<dbReference type="SUPFAM" id="SSF49354">
    <property type="entry name" value="PapD-like"/>
    <property type="match status" value="1"/>
</dbReference>
<evidence type="ECO:0000313" key="8">
    <source>
        <dbReference type="EMBL" id="ECE8853766.1"/>
    </source>
</evidence>
<dbReference type="NCBIfam" id="NF007392">
    <property type="entry name" value="PRK09918.1"/>
    <property type="match status" value="1"/>
</dbReference>
<dbReference type="AlphaFoldDB" id="A0A5I0BK89"/>
<evidence type="ECO:0000256" key="1">
    <source>
        <dbReference type="ARBA" id="ARBA00004418"/>
    </source>
</evidence>
<gene>
    <name evidence="8" type="ORF">EWG69_06100</name>
</gene>
<dbReference type="Gene3D" id="2.60.40.10">
    <property type="entry name" value="Immunoglobulins"/>
    <property type="match status" value="2"/>
</dbReference>
<evidence type="ECO:0000256" key="2">
    <source>
        <dbReference type="ARBA" id="ARBA00007399"/>
    </source>
</evidence>
<dbReference type="InterPro" id="IPR013783">
    <property type="entry name" value="Ig-like_fold"/>
</dbReference>
<dbReference type="InterPro" id="IPR001829">
    <property type="entry name" value="Pili_assmbl_chaperone_bac"/>
</dbReference>
<comment type="caution">
    <text evidence="8">The sequence shown here is derived from an EMBL/GenBank/DDBJ whole genome shotgun (WGS) entry which is preliminary data.</text>
</comment>
<evidence type="ECO:0000256" key="5">
    <source>
        <dbReference type="ARBA" id="ARBA00023186"/>
    </source>
</evidence>
<evidence type="ECO:0000256" key="3">
    <source>
        <dbReference type="ARBA" id="ARBA00022729"/>
    </source>
</evidence>
<feature type="domain" description="Pili assembly chaperone N-terminal" evidence="7">
    <location>
        <begin position="30"/>
        <end position="145"/>
    </location>
</feature>
<comment type="subcellular location">
    <subcellularLocation>
        <location evidence="1">Periplasm</location>
    </subcellularLocation>
</comment>
<evidence type="ECO:0000256" key="6">
    <source>
        <dbReference type="SAM" id="SignalP"/>
    </source>
</evidence>
<proteinExistence type="inferred from homology"/>
<keyword evidence="4" id="KW-0574">Periplasm</keyword>
<name>A0A5I0BK89_SALET</name>
<evidence type="ECO:0000256" key="4">
    <source>
        <dbReference type="ARBA" id="ARBA00022764"/>
    </source>
</evidence>
<keyword evidence="3 6" id="KW-0732">Signal</keyword>
<dbReference type="PANTHER" id="PTHR30251:SF3">
    <property type="entry name" value="FIMBRIAL CHAPARONE PROTEIN"/>
    <property type="match status" value="1"/>
</dbReference>
<comment type="similarity">
    <text evidence="2">Belongs to the periplasmic pilus chaperone family.</text>
</comment>
<dbReference type="EMBL" id="AAIJKB010000004">
    <property type="protein sequence ID" value="ECE8853766.1"/>
    <property type="molecule type" value="Genomic_DNA"/>
</dbReference>
<organism evidence="8">
    <name type="scientific">Salmonella enterica subsp. enterica serovar Koketime</name>
    <dbReference type="NCBI Taxonomy" id="2564632"/>
    <lineage>
        <taxon>Bacteria</taxon>
        <taxon>Pseudomonadati</taxon>
        <taxon>Pseudomonadota</taxon>
        <taxon>Gammaproteobacteria</taxon>
        <taxon>Enterobacterales</taxon>
        <taxon>Enterobacteriaceae</taxon>
        <taxon>Salmonella</taxon>
    </lineage>
</organism>
<dbReference type="SUPFAM" id="SSF49584">
    <property type="entry name" value="Periplasmic chaperone C-domain"/>
    <property type="match status" value="1"/>
</dbReference>
<feature type="signal peptide" evidence="6">
    <location>
        <begin position="1"/>
        <end position="27"/>
    </location>
</feature>
<dbReference type="GO" id="GO:0071555">
    <property type="term" value="P:cell wall organization"/>
    <property type="evidence" value="ECO:0007669"/>
    <property type="project" value="InterPro"/>
</dbReference>
<feature type="chain" id="PRO_5023911471" evidence="6">
    <location>
        <begin position="28"/>
        <end position="236"/>
    </location>
</feature>
<dbReference type="InterPro" id="IPR016147">
    <property type="entry name" value="Pili_assmbl_chaperone_N"/>
</dbReference>
<dbReference type="InterPro" id="IPR050643">
    <property type="entry name" value="Periplasmic_pilus_chap"/>
</dbReference>
<dbReference type="Pfam" id="PF00345">
    <property type="entry name" value="PapD_N"/>
    <property type="match status" value="1"/>
</dbReference>
<keyword evidence="5" id="KW-0143">Chaperone</keyword>
<dbReference type="InterPro" id="IPR008962">
    <property type="entry name" value="PapD-like_sf"/>
</dbReference>
<dbReference type="PANTHER" id="PTHR30251">
    <property type="entry name" value="PILUS ASSEMBLY CHAPERONE"/>
    <property type="match status" value="1"/>
</dbReference>
<accession>A0A5I0BK89</accession>
<reference evidence="8" key="1">
    <citation type="submission" date="2019-02" db="EMBL/GenBank/DDBJ databases">
        <authorList>
            <person name="Ashton P.M."/>
            <person name="Dallman T."/>
            <person name="Nair S."/>
            <person name="De Pinna E."/>
            <person name="Peters T."/>
            <person name="Grant K."/>
        </authorList>
    </citation>
    <scope>NUCLEOTIDE SEQUENCE</scope>
    <source>
        <strain evidence="8">446642</strain>
    </source>
</reference>